<dbReference type="AlphaFoldDB" id="A0A316TXA9"/>
<dbReference type="EMBL" id="KZ819340">
    <property type="protein sequence ID" value="PWN17800.1"/>
    <property type="molecule type" value="Genomic_DNA"/>
</dbReference>
<evidence type="ECO:0000313" key="2">
    <source>
        <dbReference type="Proteomes" id="UP000245942"/>
    </source>
</evidence>
<keyword evidence="2" id="KW-1185">Reference proteome</keyword>
<protein>
    <submittedName>
        <fullName evidence="1">Uncharacterized protein</fullName>
    </submittedName>
</protein>
<organism evidence="1 2">
    <name type="scientific">Pseudomicrostroma glucosiphilum</name>
    <dbReference type="NCBI Taxonomy" id="1684307"/>
    <lineage>
        <taxon>Eukaryota</taxon>
        <taxon>Fungi</taxon>
        <taxon>Dikarya</taxon>
        <taxon>Basidiomycota</taxon>
        <taxon>Ustilaginomycotina</taxon>
        <taxon>Exobasidiomycetes</taxon>
        <taxon>Microstromatales</taxon>
        <taxon>Microstromatales incertae sedis</taxon>
        <taxon>Pseudomicrostroma</taxon>
    </lineage>
</organism>
<proteinExistence type="predicted"/>
<dbReference type="RefSeq" id="XP_025344960.1">
    <property type="nucleotide sequence ID" value="XM_025489159.1"/>
</dbReference>
<sequence length="180" mass="20268">MTATQHALVPINPEKQCSACRSQKSAHAKRHRNVCTAALSRRPCLPRCAASTWSPRSQSRMTCTGSTWRALAPSVVPRHRGGDYGPKNLQLLCYGCNTSCLQANIVVAWRRIRRDQRLKEARDFLCMHPLGRDENQVVQGLQRNHRAGQGSANIHMSSRTVRRSMYAHTCDTILDALQDY</sequence>
<gene>
    <name evidence="1" type="ORF">BCV69DRAFT_122462</name>
</gene>
<name>A0A316TXA9_9BASI</name>
<evidence type="ECO:0000313" key="1">
    <source>
        <dbReference type="EMBL" id="PWN17800.1"/>
    </source>
</evidence>
<reference evidence="1 2" key="1">
    <citation type="journal article" date="2018" name="Mol. Biol. Evol.">
        <title>Broad Genomic Sampling Reveals a Smut Pathogenic Ancestry of the Fungal Clade Ustilaginomycotina.</title>
        <authorList>
            <person name="Kijpornyongpan T."/>
            <person name="Mondo S.J."/>
            <person name="Barry K."/>
            <person name="Sandor L."/>
            <person name="Lee J."/>
            <person name="Lipzen A."/>
            <person name="Pangilinan J."/>
            <person name="LaButti K."/>
            <person name="Hainaut M."/>
            <person name="Henrissat B."/>
            <person name="Grigoriev I.V."/>
            <person name="Spatafora J.W."/>
            <person name="Aime M.C."/>
        </authorList>
    </citation>
    <scope>NUCLEOTIDE SEQUENCE [LARGE SCALE GENOMIC DNA]</scope>
    <source>
        <strain evidence="1 2">MCA 4718</strain>
    </source>
</reference>
<dbReference type="GeneID" id="37010893"/>
<dbReference type="Proteomes" id="UP000245942">
    <property type="component" value="Unassembled WGS sequence"/>
</dbReference>
<accession>A0A316TXA9</accession>